<keyword evidence="3" id="KW-0472">Membrane</keyword>
<protein>
    <recommendedName>
        <fullName evidence="3">COX assembly mitochondrial protein</fullName>
    </recommendedName>
</protein>
<dbReference type="PROSITE" id="PS51808">
    <property type="entry name" value="CHCH"/>
    <property type="match status" value="1"/>
</dbReference>
<dbReference type="InterPro" id="IPR013892">
    <property type="entry name" value="Cyt_c_biogenesis_Cmc1-like"/>
</dbReference>
<evidence type="ECO:0000256" key="3">
    <source>
        <dbReference type="RuleBase" id="RU364104"/>
    </source>
</evidence>
<evidence type="ECO:0000256" key="2">
    <source>
        <dbReference type="ARBA" id="ARBA00023157"/>
    </source>
</evidence>
<dbReference type="Pfam" id="PF08583">
    <property type="entry name" value="Cmc1"/>
    <property type="match status" value="1"/>
</dbReference>
<comment type="similarity">
    <text evidence="1 3">Belongs to the CMC family.</text>
</comment>
<organism evidence="4 5">
    <name type="scientific">Wallemia hederae</name>
    <dbReference type="NCBI Taxonomy" id="1540922"/>
    <lineage>
        <taxon>Eukaryota</taxon>
        <taxon>Fungi</taxon>
        <taxon>Dikarya</taxon>
        <taxon>Basidiomycota</taxon>
        <taxon>Wallemiomycotina</taxon>
        <taxon>Wallemiomycetes</taxon>
        <taxon>Wallemiales</taxon>
        <taxon>Wallemiaceae</taxon>
        <taxon>Wallemia</taxon>
    </lineage>
</organism>
<dbReference type="OrthoDB" id="6224010at2759"/>
<sequence length="79" mass="9266">MKILSRREEEDVVKQHKQLGLQHCSDLFQAFAECTANRTISVMWACRKHHKELNSCLSKFNSEEALDAAIEKYLKERKD</sequence>
<dbReference type="Proteomes" id="UP000310189">
    <property type="component" value="Unassembled WGS sequence"/>
</dbReference>
<evidence type="ECO:0000313" key="4">
    <source>
        <dbReference type="EMBL" id="TIA92106.1"/>
    </source>
</evidence>
<proteinExistence type="inferred from homology"/>
<evidence type="ECO:0000313" key="5">
    <source>
        <dbReference type="Proteomes" id="UP000310189"/>
    </source>
</evidence>
<keyword evidence="5" id="KW-1185">Reference proteome</keyword>
<comment type="function">
    <text evidence="3">Required for mitochondrial cytochrome c oxidase (COX) assembly and respiration.</text>
</comment>
<keyword evidence="3" id="KW-0999">Mitochondrion inner membrane</keyword>
<dbReference type="PANTHER" id="PTHR22977:SF5">
    <property type="entry name" value="COX ASSEMBLY MITOCHONDRIAL PROTEIN HOMOLOG"/>
    <property type="match status" value="1"/>
</dbReference>
<name>A0A4T0FYH1_9BASI</name>
<dbReference type="EMBL" id="SPNW01000008">
    <property type="protein sequence ID" value="TIA92106.1"/>
    <property type="molecule type" value="Genomic_DNA"/>
</dbReference>
<dbReference type="AlphaFoldDB" id="A0A4T0FYH1"/>
<dbReference type="GO" id="GO:0005743">
    <property type="term" value="C:mitochondrial inner membrane"/>
    <property type="evidence" value="ECO:0007669"/>
    <property type="project" value="UniProtKB-SubCell"/>
</dbReference>
<comment type="caution">
    <text evidence="4">The sequence shown here is derived from an EMBL/GenBank/DDBJ whole genome shotgun (WGS) entry which is preliminary data.</text>
</comment>
<comment type="subcellular location">
    <subcellularLocation>
        <location evidence="3">Mitochondrion inner membrane</location>
    </subcellularLocation>
</comment>
<keyword evidence="3" id="KW-0143">Chaperone</keyword>
<keyword evidence="2" id="KW-1015">Disulfide bond</keyword>
<evidence type="ECO:0000256" key="1">
    <source>
        <dbReference type="ARBA" id="ARBA00007347"/>
    </source>
</evidence>
<accession>A0A4T0FYH1</accession>
<keyword evidence="3" id="KW-0496">Mitochondrion</keyword>
<gene>
    <name evidence="4" type="ORF">E3P99_00709</name>
</gene>
<dbReference type="PANTHER" id="PTHR22977">
    <property type="entry name" value="COX ASSEMBLY MITOCHONDRIAL PROTEIN"/>
    <property type="match status" value="1"/>
</dbReference>
<reference evidence="4 5" key="1">
    <citation type="submission" date="2019-03" db="EMBL/GenBank/DDBJ databases">
        <title>Sequencing 23 genomes of Wallemia ichthyophaga.</title>
        <authorList>
            <person name="Gostincar C."/>
        </authorList>
    </citation>
    <scope>NUCLEOTIDE SEQUENCE [LARGE SCALE GENOMIC DNA]</scope>
    <source>
        <strain evidence="4 5">EXF-5753</strain>
    </source>
</reference>